<dbReference type="PANTHER" id="PTHR33840:SF1">
    <property type="entry name" value="TLE1 PHOSPHOLIPASE DOMAIN-CONTAINING PROTEIN"/>
    <property type="match status" value="1"/>
</dbReference>
<feature type="region of interest" description="Disordered" evidence="1">
    <location>
        <begin position="477"/>
        <end position="505"/>
    </location>
</feature>
<gene>
    <name evidence="3" type="ORF">U0042_06645</name>
</gene>
<dbReference type="InterPro" id="IPR018712">
    <property type="entry name" value="Tle1-like_cat"/>
</dbReference>
<name>A0ABZ0WQ39_9BURK</name>
<dbReference type="Proteomes" id="UP001325479">
    <property type="component" value="Chromosome"/>
</dbReference>
<sequence>MQDWITDDPMHFLRSMKTATQLHAEEFMICTTCEQQPWFSFFFDGTGNNLAIDEPKQKLSNIARLYKGHIADELPLIVPLYYPGVGTPLDASDPGWWERVRDSEMLGGGAGAGSDVRLDKAEKEFSENLKYNHKVSRIDIAVFGFSRGATLARAFVNRLLKKCSFKDGVAHWPCPTAVDGESAPLHFRFLGVFDTVESVGLPAHNLSDLRLEVPEQVERCVHFVSGHELRACFPLTPVRGSTAFYEETVLPGVHSDVGGGYRPEEQARSDLLARIALNRMRLDAAISGVPFIAPKLASKEISALFEYDEDVKALFDEYMRTVNATGTLEQQVFAHMRLFYGWLKVRFNQRPADIYKNVRSADPEIQAQLERIRQFHEQMKIDADTMNWRAYLTQLWKKDRSEYNRVVETAGGGDSPFNKPLSEEQQAYWDAWLNPPELSANMVRFFDQYVHDSRAGFLRIDSSGYLRARQIIDVEGSRATATESGTRPTHVAPAEGSPQVALSGA</sequence>
<evidence type="ECO:0000256" key="1">
    <source>
        <dbReference type="SAM" id="MobiDB-lite"/>
    </source>
</evidence>
<accession>A0ABZ0WQ39</accession>
<dbReference type="Pfam" id="PF09994">
    <property type="entry name" value="T6SS_Tle1-like_cat"/>
    <property type="match status" value="2"/>
</dbReference>
<keyword evidence="4" id="KW-1185">Reference proteome</keyword>
<protein>
    <submittedName>
        <fullName evidence="3">DUF2235 domain-containing protein</fullName>
    </submittedName>
</protein>
<dbReference type="RefSeq" id="WP_114811865.1">
    <property type="nucleotide sequence ID" value="NZ_CP139965.1"/>
</dbReference>
<dbReference type="EMBL" id="CP139965">
    <property type="protein sequence ID" value="WQD79375.1"/>
    <property type="molecule type" value="Genomic_DNA"/>
</dbReference>
<proteinExistence type="predicted"/>
<reference evidence="3 4" key="1">
    <citation type="submission" date="2023-12" db="EMBL/GenBank/DDBJ databases">
        <title>Genome sequencing and assembly of bacterial species from a model synthetic community.</title>
        <authorList>
            <person name="Hogle S.L."/>
        </authorList>
    </citation>
    <scope>NUCLEOTIDE SEQUENCE [LARGE SCALE GENOMIC DNA]</scope>
    <source>
        <strain evidence="3 4">HAMBI 2494</strain>
    </source>
</reference>
<evidence type="ECO:0000313" key="4">
    <source>
        <dbReference type="Proteomes" id="UP001325479"/>
    </source>
</evidence>
<feature type="domain" description="T6SS Phospholipase effector Tle1-like catalytic" evidence="2">
    <location>
        <begin position="42"/>
        <end position="163"/>
    </location>
</feature>
<dbReference type="PANTHER" id="PTHR33840">
    <property type="match status" value="1"/>
</dbReference>
<evidence type="ECO:0000259" key="2">
    <source>
        <dbReference type="Pfam" id="PF09994"/>
    </source>
</evidence>
<organism evidence="3 4">
    <name type="scientific">Paraburkholderia kururiensis</name>
    <dbReference type="NCBI Taxonomy" id="984307"/>
    <lineage>
        <taxon>Bacteria</taxon>
        <taxon>Pseudomonadati</taxon>
        <taxon>Pseudomonadota</taxon>
        <taxon>Betaproteobacteria</taxon>
        <taxon>Burkholderiales</taxon>
        <taxon>Burkholderiaceae</taxon>
        <taxon>Paraburkholderia</taxon>
    </lineage>
</organism>
<evidence type="ECO:0000313" key="3">
    <source>
        <dbReference type="EMBL" id="WQD79375.1"/>
    </source>
</evidence>
<feature type="domain" description="T6SS Phospholipase effector Tle1-like catalytic" evidence="2">
    <location>
        <begin position="184"/>
        <end position="280"/>
    </location>
</feature>